<accession>A0A1M7UBR2</accession>
<proteinExistence type="predicted"/>
<evidence type="ECO:0000313" key="1">
    <source>
        <dbReference type="EMBL" id="SHN80376.1"/>
    </source>
</evidence>
<sequence length="116" mass="12645">MTDGVLLERGPLVAWWDGMDPGSVPSRGRLVAQLHGGLMPDVPRVTGTVVGGHVITQAYRRTGPRSQEPVPGDFALRAVTRAPKWFHRRSGRVGYPDVDRRDDGVLVRLALDGPRG</sequence>
<dbReference type="InterPro" id="IPR046485">
    <property type="entry name" value="DUF6578"/>
</dbReference>
<evidence type="ECO:0000313" key="2">
    <source>
        <dbReference type="Proteomes" id="UP000184428"/>
    </source>
</evidence>
<reference evidence="1 2" key="1">
    <citation type="submission" date="2016-12" db="EMBL/GenBank/DDBJ databases">
        <authorList>
            <person name="Song W.-J."/>
            <person name="Kurnit D.M."/>
        </authorList>
    </citation>
    <scope>NUCLEOTIDE SEQUENCE [LARGE SCALE GENOMIC DNA]</scope>
    <source>
        <strain evidence="1 2">DSM 43162</strain>
    </source>
</reference>
<dbReference type="EMBL" id="FRDM01000014">
    <property type="protein sequence ID" value="SHN80376.1"/>
    <property type="molecule type" value="Genomic_DNA"/>
</dbReference>
<organism evidence="1 2">
    <name type="scientific">Geodermatophilus obscurus</name>
    <dbReference type="NCBI Taxonomy" id="1861"/>
    <lineage>
        <taxon>Bacteria</taxon>
        <taxon>Bacillati</taxon>
        <taxon>Actinomycetota</taxon>
        <taxon>Actinomycetes</taxon>
        <taxon>Geodermatophilales</taxon>
        <taxon>Geodermatophilaceae</taxon>
        <taxon>Geodermatophilus</taxon>
    </lineage>
</organism>
<name>A0A1M7UBR2_9ACTN</name>
<dbReference type="AlphaFoldDB" id="A0A1M7UBR2"/>
<protein>
    <submittedName>
        <fullName evidence="1">Uncharacterized protein</fullName>
    </submittedName>
</protein>
<gene>
    <name evidence="1" type="ORF">SAMN05660350_02915</name>
</gene>
<dbReference type="Proteomes" id="UP000184428">
    <property type="component" value="Unassembled WGS sequence"/>
</dbReference>
<dbReference type="OrthoDB" id="2084645at2"/>
<dbReference type="Pfam" id="PF20218">
    <property type="entry name" value="DUF6578"/>
    <property type="match status" value="1"/>
</dbReference>